<dbReference type="SUPFAM" id="SSF57603">
    <property type="entry name" value="FnI-like domain"/>
    <property type="match status" value="1"/>
</dbReference>
<feature type="non-terminal residue" evidence="2">
    <location>
        <position position="1"/>
    </location>
</feature>
<name>A0A1B6L4X1_9HEMI</name>
<evidence type="ECO:0000259" key="1">
    <source>
        <dbReference type="PROSITE" id="PS50184"/>
    </source>
</evidence>
<proteinExistence type="predicted"/>
<organism evidence="2">
    <name type="scientific">Graphocephala atropunctata</name>
    <dbReference type="NCBI Taxonomy" id="36148"/>
    <lineage>
        <taxon>Eukaryota</taxon>
        <taxon>Metazoa</taxon>
        <taxon>Ecdysozoa</taxon>
        <taxon>Arthropoda</taxon>
        <taxon>Hexapoda</taxon>
        <taxon>Insecta</taxon>
        <taxon>Pterygota</taxon>
        <taxon>Neoptera</taxon>
        <taxon>Paraneoptera</taxon>
        <taxon>Hemiptera</taxon>
        <taxon>Auchenorrhyncha</taxon>
        <taxon>Membracoidea</taxon>
        <taxon>Cicadellidae</taxon>
        <taxon>Cicadellinae</taxon>
        <taxon>Cicadellini</taxon>
        <taxon>Graphocephala</taxon>
    </lineage>
</organism>
<dbReference type="Gene3D" id="2.10.70.10">
    <property type="entry name" value="Complement Module, domain 1"/>
    <property type="match status" value="1"/>
</dbReference>
<evidence type="ECO:0000313" key="2">
    <source>
        <dbReference type="EMBL" id="JAT18773.1"/>
    </source>
</evidence>
<gene>
    <name evidence="2" type="ORF">g.8412</name>
</gene>
<reference evidence="2" key="1">
    <citation type="submission" date="2015-11" db="EMBL/GenBank/DDBJ databases">
        <title>De novo transcriptome assembly of four potential Pierce s Disease insect vectors from Arizona vineyards.</title>
        <authorList>
            <person name="Tassone E.E."/>
        </authorList>
    </citation>
    <scope>NUCLEOTIDE SEQUENCE</scope>
</reference>
<dbReference type="EMBL" id="GEBQ01021204">
    <property type="protein sequence ID" value="JAT18773.1"/>
    <property type="molecule type" value="Transcribed_RNA"/>
</dbReference>
<dbReference type="InterPro" id="IPR001007">
    <property type="entry name" value="VWF_dom"/>
</dbReference>
<feature type="domain" description="VWFC" evidence="1">
    <location>
        <begin position="197"/>
        <end position="274"/>
    </location>
</feature>
<sequence length="341" mass="38293">GFTSHHTTHHMMANVAWSQIPVVAMERRERSHWKHMRLSTPAVSKQQQSRPECATMNTPILLTLGFLTVVAGTCHEYERNYYEEIGCRAETLDETGCPTSYDCSSLSDRNPDKCYYQGKAYDEGSKLNDSPPCLVQCRCVASPVPGTRMKFLCIRVECPGLFRPPPLPNCYNVYEHGKCCSVRQICEEPNEQKETAEVCEYKGTTYRLGETFHPDEEPCKSCICQPGYNGSFTEPVCRKISCKFELIYANRIKDGCVPVFYGEKGCCPIDWRCPGNSDSVVTQVSKSGPDSGKTCRFGELTLHVGDKLNTVTEGGIEGRAERECTCRIPPHPLCVEKPRQQ</sequence>
<dbReference type="PROSITE" id="PS50184">
    <property type="entry name" value="VWFC_2"/>
    <property type="match status" value="1"/>
</dbReference>
<protein>
    <recommendedName>
        <fullName evidence="1">VWFC domain-containing protein</fullName>
    </recommendedName>
</protein>
<accession>A0A1B6L4X1</accession>
<dbReference type="AlphaFoldDB" id="A0A1B6L4X1"/>